<dbReference type="CDD" id="cd02549">
    <property type="entry name" value="Peptidase_C39A"/>
    <property type="match status" value="1"/>
</dbReference>
<sequence>MIARAAAAVAALLLSGCAAFFTPPQTAALQASPPPDLPPRAERAEVPFFPQTRDHCGPAALATVLADIGLPADPDRLADAVFLPSRGGSLQLEMLGGARRQGAVATRLPRELEAVLREVAAGQAVVVLQNLGLDWLPRWHYAVVVGYDLAEREVVLRSGDTQRATLPLRTFEYTWARGGRWAIAVLPPERLPATATEADALEAAIGFERAAPPARAALAYRSLLARWPANLLAGIGLGNTLNAAGDAAGAQAAFAAVAERHDSAVAWNNLARLRLAAGDRAGARTAAERAVRRAEAAEPAWRDAAHATLAAADESR</sequence>
<dbReference type="Pfam" id="PF13529">
    <property type="entry name" value="Peptidase_C39_2"/>
    <property type="match status" value="1"/>
</dbReference>
<dbReference type="PROSITE" id="PS51257">
    <property type="entry name" value="PROKAR_LIPOPROTEIN"/>
    <property type="match status" value="1"/>
</dbReference>
<evidence type="ECO:0000313" key="3">
    <source>
        <dbReference type="EMBL" id="MDR7268868.1"/>
    </source>
</evidence>
<dbReference type="SUPFAM" id="SSF48452">
    <property type="entry name" value="TPR-like"/>
    <property type="match status" value="1"/>
</dbReference>
<dbReference type="NCBIfam" id="NF033920">
    <property type="entry name" value="C39_PA2778_fam"/>
    <property type="match status" value="1"/>
</dbReference>
<dbReference type="InterPro" id="IPR039564">
    <property type="entry name" value="Peptidase_C39-like"/>
</dbReference>
<feature type="domain" description="Peptidase C39-like" evidence="2">
    <location>
        <begin position="45"/>
        <end position="155"/>
    </location>
</feature>
<accession>A0ABU1YJ43</accession>
<dbReference type="Proteomes" id="UP001180453">
    <property type="component" value="Unassembled WGS sequence"/>
</dbReference>
<proteinExistence type="predicted"/>
<dbReference type="Gene3D" id="1.25.40.10">
    <property type="entry name" value="Tetratricopeptide repeat domain"/>
    <property type="match status" value="1"/>
</dbReference>
<comment type="caution">
    <text evidence="3">The sequence shown here is derived from an EMBL/GenBank/DDBJ whole genome shotgun (WGS) entry which is preliminary data.</text>
</comment>
<dbReference type="EMBL" id="JAVDXU010000001">
    <property type="protein sequence ID" value="MDR7268868.1"/>
    <property type="molecule type" value="Genomic_DNA"/>
</dbReference>
<protein>
    <recommendedName>
        <fullName evidence="2">Peptidase C39-like domain-containing protein</fullName>
    </recommendedName>
</protein>
<dbReference type="Gene3D" id="3.90.70.10">
    <property type="entry name" value="Cysteine proteinases"/>
    <property type="match status" value="1"/>
</dbReference>
<dbReference type="InterPro" id="IPR039563">
    <property type="entry name" value="Peptidase_C39_single_dom"/>
</dbReference>
<organism evidence="3 4">
    <name type="scientific">Roseateles saccharophilus</name>
    <name type="common">Pseudomonas saccharophila</name>
    <dbReference type="NCBI Taxonomy" id="304"/>
    <lineage>
        <taxon>Bacteria</taxon>
        <taxon>Pseudomonadati</taxon>
        <taxon>Pseudomonadota</taxon>
        <taxon>Betaproteobacteria</taxon>
        <taxon>Burkholderiales</taxon>
        <taxon>Sphaerotilaceae</taxon>
        <taxon>Roseateles</taxon>
    </lineage>
</organism>
<evidence type="ECO:0000313" key="4">
    <source>
        <dbReference type="Proteomes" id="UP001180453"/>
    </source>
</evidence>
<evidence type="ECO:0000259" key="2">
    <source>
        <dbReference type="Pfam" id="PF13529"/>
    </source>
</evidence>
<feature type="signal peptide" evidence="1">
    <location>
        <begin position="1"/>
        <end position="27"/>
    </location>
</feature>
<feature type="chain" id="PRO_5045724722" description="Peptidase C39-like domain-containing protein" evidence="1">
    <location>
        <begin position="28"/>
        <end position="316"/>
    </location>
</feature>
<dbReference type="RefSeq" id="WP_310263037.1">
    <property type="nucleotide sequence ID" value="NZ_JAVDXU010000001.1"/>
</dbReference>
<reference evidence="3 4" key="1">
    <citation type="submission" date="2023-07" db="EMBL/GenBank/DDBJ databases">
        <title>Sorghum-associated microbial communities from plants grown in Nebraska, USA.</title>
        <authorList>
            <person name="Schachtman D."/>
        </authorList>
    </citation>
    <scope>NUCLEOTIDE SEQUENCE [LARGE SCALE GENOMIC DNA]</scope>
    <source>
        <strain evidence="3 4">BE314</strain>
    </source>
</reference>
<keyword evidence="4" id="KW-1185">Reference proteome</keyword>
<keyword evidence="1" id="KW-0732">Signal</keyword>
<evidence type="ECO:0000256" key="1">
    <source>
        <dbReference type="SAM" id="SignalP"/>
    </source>
</evidence>
<gene>
    <name evidence="3" type="ORF">J2X20_001497</name>
</gene>
<dbReference type="InterPro" id="IPR011990">
    <property type="entry name" value="TPR-like_helical_dom_sf"/>
</dbReference>
<name>A0ABU1YJ43_ROSSA</name>